<dbReference type="AlphaFoldDB" id="A0A378ME04"/>
<evidence type="ECO:0000256" key="8">
    <source>
        <dbReference type="PIRNR" id="PIRNR006351"/>
    </source>
</evidence>
<reference evidence="11 12" key="1">
    <citation type="submission" date="2018-06" db="EMBL/GenBank/DDBJ databases">
        <authorList>
            <consortium name="Pathogen Informatics"/>
            <person name="Doyle S."/>
        </authorList>
    </citation>
    <scope>NUCLEOTIDE SEQUENCE [LARGE SCALE GENOMIC DNA]</scope>
    <source>
        <strain evidence="12">NCTC 10815</strain>
    </source>
</reference>
<keyword evidence="2 8" id="KW-0813">Transport</keyword>
<keyword evidence="5 9" id="KW-0812">Transmembrane</keyword>
<dbReference type="PIRSF" id="PIRSF006351">
    <property type="entry name" value="PTS_EIIC-Cellobiose"/>
    <property type="match status" value="1"/>
</dbReference>
<keyword evidence="3 8" id="KW-1003">Cell membrane</keyword>
<dbReference type="InterPro" id="IPR003352">
    <property type="entry name" value="PTS_EIIC"/>
</dbReference>
<feature type="transmembrane region" description="Helical" evidence="9">
    <location>
        <begin position="76"/>
        <end position="97"/>
    </location>
</feature>
<keyword evidence="7 8" id="KW-0472">Membrane</keyword>
<dbReference type="Proteomes" id="UP000254879">
    <property type="component" value="Unassembled WGS sequence"/>
</dbReference>
<name>A0A378ME04_LISGR</name>
<sequence>MNGFIAFMEKYFIPYASKIGGQRHLVAVRDGFIATMPLMILGSFATLINNLPITFYQNFMNNLFGEANWKSFGGNLWNGTFAILALFVAFTVAYNLAKSYDKDPLSAAVVSVSSFFAIGALVPNKDGFMNSAGLGSSGLFLALIIALISTEIFTRLSGNPKLIIKMPDGVPPAVARSFAALFPAMITVSIFALITTFFFAAGITDLVGEFYKLVQEPFMGLANTYPAALLLAFISAFLWFFGLHGANIIDPFMQTINAPAITANAAAIAAGKEAPYIVNKPFFDAFVNIGGTGATLGLILAIFIVARRHKAYRTVSNLSAAPGIFNINEPMMFGLPIVLNPIMFIPYILAPLVIVSIAYVATAIHLVPVATILVPWTTPPIIGGVLATQSWAGGILAAVNLVVATLIYIPFAKVAELQEIRREKEVILAEAQAETVE</sequence>
<dbReference type="Pfam" id="PF02378">
    <property type="entry name" value="PTS_EIIC"/>
    <property type="match status" value="1"/>
</dbReference>
<gene>
    <name evidence="11" type="primary">gmuC_3</name>
    <name evidence="11" type="ORF">NCTC10815_01936</name>
</gene>
<evidence type="ECO:0000313" key="11">
    <source>
        <dbReference type="EMBL" id="STY44587.1"/>
    </source>
</evidence>
<evidence type="ECO:0000256" key="6">
    <source>
        <dbReference type="ARBA" id="ARBA00022989"/>
    </source>
</evidence>
<dbReference type="EMBL" id="UGPG01000001">
    <property type="protein sequence ID" value="STY44587.1"/>
    <property type="molecule type" value="Genomic_DNA"/>
</dbReference>
<dbReference type="GO" id="GO:0005886">
    <property type="term" value="C:plasma membrane"/>
    <property type="evidence" value="ECO:0007669"/>
    <property type="project" value="UniProtKB-SubCell"/>
</dbReference>
<evidence type="ECO:0000256" key="5">
    <source>
        <dbReference type="ARBA" id="ARBA00022692"/>
    </source>
</evidence>
<keyword evidence="6 9" id="KW-1133">Transmembrane helix</keyword>
<dbReference type="PANTHER" id="PTHR33989">
    <property type="match status" value="1"/>
</dbReference>
<evidence type="ECO:0000313" key="12">
    <source>
        <dbReference type="Proteomes" id="UP000254879"/>
    </source>
</evidence>
<comment type="function">
    <text evidence="8">The phosphoenolpyruvate-dependent sugar phosphotransferase system (PTS), a major carbohydrate active -transport system, catalyzes the phosphorylation of incoming sugar substrates concomitant with their translocation across the cell membrane.</text>
</comment>
<feature type="transmembrane region" description="Helical" evidence="9">
    <location>
        <begin position="285"/>
        <end position="306"/>
    </location>
</feature>
<feature type="transmembrane region" description="Helical" evidence="9">
    <location>
        <begin position="178"/>
        <end position="204"/>
    </location>
</feature>
<evidence type="ECO:0000256" key="9">
    <source>
        <dbReference type="SAM" id="Phobius"/>
    </source>
</evidence>
<evidence type="ECO:0000256" key="1">
    <source>
        <dbReference type="ARBA" id="ARBA00004651"/>
    </source>
</evidence>
<evidence type="ECO:0000256" key="2">
    <source>
        <dbReference type="ARBA" id="ARBA00022448"/>
    </source>
</evidence>
<dbReference type="RefSeq" id="WP_115346012.1">
    <property type="nucleotide sequence ID" value="NZ_UGPG01000001.1"/>
</dbReference>
<comment type="subcellular location">
    <subcellularLocation>
        <location evidence="1">Cell membrane</location>
        <topology evidence="1">Multi-pass membrane protein</topology>
    </subcellularLocation>
</comment>
<feature type="transmembrane region" description="Helical" evidence="9">
    <location>
        <begin position="32"/>
        <end position="56"/>
    </location>
</feature>
<dbReference type="GO" id="GO:0009401">
    <property type="term" value="P:phosphoenolpyruvate-dependent sugar phosphotransferase system"/>
    <property type="evidence" value="ECO:0007669"/>
    <property type="project" value="InterPro"/>
</dbReference>
<feature type="transmembrane region" description="Helical" evidence="9">
    <location>
        <begin position="104"/>
        <end position="122"/>
    </location>
</feature>
<dbReference type="InterPro" id="IPR004501">
    <property type="entry name" value="PTS_EIIC_3"/>
</dbReference>
<feature type="transmembrane region" description="Helical" evidence="9">
    <location>
        <begin position="331"/>
        <end position="350"/>
    </location>
</feature>
<accession>A0A378ME04</accession>
<dbReference type="GO" id="GO:0008982">
    <property type="term" value="F:protein-N(PI)-phosphohistidine-sugar phosphotransferase activity"/>
    <property type="evidence" value="ECO:0007669"/>
    <property type="project" value="UniProtKB-UniRule"/>
</dbReference>
<evidence type="ECO:0000256" key="3">
    <source>
        <dbReference type="ARBA" id="ARBA00022475"/>
    </source>
</evidence>
<keyword evidence="4 8" id="KW-0762">Sugar transport</keyword>
<feature type="transmembrane region" description="Helical" evidence="9">
    <location>
        <begin position="224"/>
        <end position="243"/>
    </location>
</feature>
<dbReference type="GO" id="GO:1902815">
    <property type="term" value="P:N,N'-diacetylchitobiose import"/>
    <property type="evidence" value="ECO:0007669"/>
    <property type="project" value="TreeGrafter"/>
</dbReference>
<proteinExistence type="predicted"/>
<feature type="domain" description="PTS EIIC type-3" evidence="10">
    <location>
        <begin position="8"/>
        <end position="411"/>
    </location>
</feature>
<feature type="transmembrane region" description="Helical" evidence="9">
    <location>
        <begin position="134"/>
        <end position="157"/>
    </location>
</feature>
<dbReference type="NCBIfam" id="TIGR00410">
    <property type="entry name" value="lacE"/>
    <property type="match status" value="1"/>
</dbReference>
<dbReference type="InterPro" id="IPR004796">
    <property type="entry name" value="PTS_IIC_cello"/>
</dbReference>
<feature type="transmembrane region" description="Helical" evidence="9">
    <location>
        <begin position="357"/>
        <end position="378"/>
    </location>
</feature>
<evidence type="ECO:0000259" key="10">
    <source>
        <dbReference type="PROSITE" id="PS51105"/>
    </source>
</evidence>
<protein>
    <recommendedName>
        <fullName evidence="8">Permease IIC component</fullName>
    </recommendedName>
</protein>
<evidence type="ECO:0000256" key="7">
    <source>
        <dbReference type="ARBA" id="ARBA00023136"/>
    </source>
</evidence>
<dbReference type="PROSITE" id="PS51105">
    <property type="entry name" value="PTS_EIIC_TYPE_3"/>
    <property type="match status" value="1"/>
</dbReference>
<dbReference type="InterPro" id="IPR051088">
    <property type="entry name" value="PTS_Sugar-EIIC/EIIB"/>
</dbReference>
<organism evidence="11 12">
    <name type="scientific">Listeria grayi</name>
    <name type="common">Listeria murrayi</name>
    <dbReference type="NCBI Taxonomy" id="1641"/>
    <lineage>
        <taxon>Bacteria</taxon>
        <taxon>Bacillati</taxon>
        <taxon>Bacillota</taxon>
        <taxon>Bacilli</taxon>
        <taxon>Bacillales</taxon>
        <taxon>Listeriaceae</taxon>
        <taxon>Listeria</taxon>
    </lineage>
</organism>
<feature type="transmembrane region" description="Helical" evidence="9">
    <location>
        <begin position="390"/>
        <end position="412"/>
    </location>
</feature>
<evidence type="ECO:0000256" key="4">
    <source>
        <dbReference type="ARBA" id="ARBA00022597"/>
    </source>
</evidence>
<dbReference type="PANTHER" id="PTHR33989:SF4">
    <property type="entry name" value="PTS SYSTEM N,N'-DIACETYLCHITOBIOSE-SPECIFIC EIIC COMPONENT"/>
    <property type="match status" value="1"/>
</dbReference>